<organism evidence="2 3">
    <name type="scientific">Siccirubricoccus deserti</name>
    <dbReference type="NCBI Taxonomy" id="2013562"/>
    <lineage>
        <taxon>Bacteria</taxon>
        <taxon>Pseudomonadati</taxon>
        <taxon>Pseudomonadota</taxon>
        <taxon>Alphaproteobacteria</taxon>
        <taxon>Acetobacterales</taxon>
        <taxon>Roseomonadaceae</taxon>
        <taxon>Siccirubricoccus</taxon>
    </lineage>
</organism>
<feature type="transmembrane region" description="Helical" evidence="1">
    <location>
        <begin position="317"/>
        <end position="336"/>
    </location>
</feature>
<keyword evidence="3" id="KW-1185">Reference proteome</keyword>
<reference evidence="2" key="1">
    <citation type="submission" date="2020-08" db="EMBL/GenBank/DDBJ databases">
        <authorList>
            <person name="Hu Y."/>
            <person name="Nguyen S.V."/>
            <person name="Li F."/>
            <person name="Fanning S."/>
        </authorList>
    </citation>
    <scope>NUCLEOTIDE SEQUENCE</scope>
    <source>
        <strain evidence="2">SYSU D8009</strain>
    </source>
</reference>
<protein>
    <submittedName>
        <fullName evidence="2">Uncharacterized protein</fullName>
    </submittedName>
</protein>
<feature type="transmembrane region" description="Helical" evidence="1">
    <location>
        <begin position="24"/>
        <end position="43"/>
    </location>
</feature>
<dbReference type="AlphaFoldDB" id="A0A9X0QXE5"/>
<feature type="transmembrane region" description="Helical" evidence="1">
    <location>
        <begin position="135"/>
        <end position="156"/>
    </location>
</feature>
<evidence type="ECO:0000313" key="3">
    <source>
        <dbReference type="Proteomes" id="UP000600101"/>
    </source>
</evidence>
<gene>
    <name evidence="2" type="ORF">H7965_05060</name>
</gene>
<proteinExistence type="predicted"/>
<feature type="transmembrane region" description="Helical" evidence="1">
    <location>
        <begin position="186"/>
        <end position="216"/>
    </location>
</feature>
<keyword evidence="1" id="KW-0472">Membrane</keyword>
<feature type="transmembrane region" description="Helical" evidence="1">
    <location>
        <begin position="223"/>
        <end position="248"/>
    </location>
</feature>
<evidence type="ECO:0000313" key="2">
    <source>
        <dbReference type="EMBL" id="MBC4014688.1"/>
    </source>
</evidence>
<feature type="transmembrane region" description="Helical" evidence="1">
    <location>
        <begin position="104"/>
        <end position="123"/>
    </location>
</feature>
<comment type="caution">
    <text evidence="2">The sequence shown here is derived from an EMBL/GenBank/DDBJ whole genome shotgun (WGS) entry which is preliminary data.</text>
</comment>
<sequence length="548" mass="58921">MDSLPQPDAGSLAQYDRAAFNPRLVILGSVLGVALVLLLGILWRNGGQFAYTLDAPYTHLALAQNILQGSYGLNPGEPASPSSSILYPFLLAALSLLHLGQYPALLVALASTLAAAVLAYAVAEEAGIEVERISTPQLVLLTVAATLAFNLVGLAFTGLEHSLHAALTIASLLGLMRFVRTRQADWWWLATIALLPLIRFEAAAALAADMLVLALFGKWRHALMAGAIGAFGILCFGLFLNTLGLPFLPSSVLSRSEVASSGIGLAQVGPVELVRAIYSAFRSNIMAYGGTHILLLVVVTVWGMARGAIPSRFGERAWTKPVAVGFFAVIALAQMFGGSLSSFSRYEVYVLLLGACSALVAWQPEVNGFLRRMDWRRCLGVCVALLVLFSGYVFRTVDAISAAGNVHDQQLQLHRFVVDHWRRPYAANHPGWVNFDNPYYMLELSGLGSEEARRGAANPGSTGWMETLAARQGVGVAMLYDNALPLPPPSWQPVAKLRLRARVVTVVGPVVTFYATAPEEEAPIRTALAELAPRLPRGAILEMLPEAR</sequence>
<keyword evidence="1" id="KW-0812">Transmembrane</keyword>
<feature type="transmembrane region" description="Helical" evidence="1">
    <location>
        <begin position="285"/>
        <end position="305"/>
    </location>
</feature>
<feature type="transmembrane region" description="Helical" evidence="1">
    <location>
        <begin position="163"/>
        <end position="180"/>
    </location>
</feature>
<accession>A0A9X0QXE5</accession>
<dbReference type="EMBL" id="JACOMF010000004">
    <property type="protein sequence ID" value="MBC4014688.1"/>
    <property type="molecule type" value="Genomic_DNA"/>
</dbReference>
<evidence type="ECO:0000256" key="1">
    <source>
        <dbReference type="SAM" id="Phobius"/>
    </source>
</evidence>
<name>A0A9X0QXE5_9PROT</name>
<dbReference type="Proteomes" id="UP000600101">
    <property type="component" value="Unassembled WGS sequence"/>
</dbReference>
<keyword evidence="1" id="KW-1133">Transmembrane helix</keyword>
<feature type="transmembrane region" description="Helical" evidence="1">
    <location>
        <begin position="378"/>
        <end position="394"/>
    </location>
</feature>
<dbReference type="RefSeq" id="WP_186769461.1">
    <property type="nucleotide sequence ID" value="NZ_JACOMF010000004.1"/>
</dbReference>